<dbReference type="InterPro" id="IPR012946">
    <property type="entry name" value="X8"/>
</dbReference>
<evidence type="ECO:0000256" key="15">
    <source>
        <dbReference type="ARBA" id="ARBA00033417"/>
    </source>
</evidence>
<keyword evidence="9" id="KW-0472">Membrane</keyword>
<evidence type="ECO:0000259" key="19">
    <source>
        <dbReference type="SMART" id="SM00768"/>
    </source>
</evidence>
<dbReference type="OMA" id="TIKNPSH"/>
<evidence type="ECO:0000313" key="21">
    <source>
        <dbReference type="Proteomes" id="UP000238479"/>
    </source>
</evidence>
<dbReference type="Pfam" id="PF00332">
    <property type="entry name" value="Glyco_hydro_17"/>
    <property type="match status" value="1"/>
</dbReference>
<keyword evidence="8 17" id="KW-0378">Hydrolase</keyword>
<name>A0A2P6PU55_ROSCH</name>
<evidence type="ECO:0000256" key="8">
    <source>
        <dbReference type="ARBA" id="ARBA00022801"/>
    </source>
</evidence>
<evidence type="ECO:0000256" key="6">
    <source>
        <dbReference type="ARBA" id="ARBA00022622"/>
    </source>
</evidence>
<dbReference type="PROSITE" id="PS00587">
    <property type="entry name" value="GLYCOSYL_HYDROL_F17"/>
    <property type="match status" value="1"/>
</dbReference>
<feature type="domain" description="X8" evidence="19">
    <location>
        <begin position="375"/>
        <end position="460"/>
    </location>
</feature>
<evidence type="ECO:0000313" key="20">
    <source>
        <dbReference type="EMBL" id="PRQ25426.1"/>
    </source>
</evidence>
<evidence type="ECO:0000256" key="17">
    <source>
        <dbReference type="RuleBase" id="RU004336"/>
    </source>
</evidence>
<reference evidence="20 21" key="1">
    <citation type="journal article" date="2018" name="Nat. Genet.">
        <title>The Rosa genome provides new insights in the design of modern roses.</title>
        <authorList>
            <person name="Bendahmane M."/>
        </authorList>
    </citation>
    <scope>NUCLEOTIDE SEQUENCE [LARGE SCALE GENOMIC DNA]</scope>
    <source>
        <strain evidence="21">cv. Old Blush</strain>
    </source>
</reference>
<dbReference type="EMBL" id="PDCK01000044">
    <property type="protein sequence ID" value="PRQ25426.1"/>
    <property type="molecule type" value="Genomic_DNA"/>
</dbReference>
<comment type="catalytic activity">
    <reaction evidence="1">
        <text>Hydrolysis of (1-&gt;3)-beta-D-glucosidic linkages in (1-&gt;3)-beta-D-glucans.</text>
        <dbReference type="EC" id="3.2.1.39"/>
    </reaction>
</comment>
<dbReference type="InterPro" id="IPR000490">
    <property type="entry name" value="Glyco_hydro_17"/>
</dbReference>
<dbReference type="PANTHER" id="PTHR32227">
    <property type="entry name" value="GLUCAN ENDO-1,3-BETA-GLUCOSIDASE BG1-RELATED-RELATED"/>
    <property type="match status" value="1"/>
</dbReference>
<keyword evidence="5" id="KW-1003">Cell membrane</keyword>
<dbReference type="STRING" id="74649.A0A2P6PU55"/>
<dbReference type="Gene3D" id="1.20.58.1040">
    <property type="match status" value="1"/>
</dbReference>
<dbReference type="GO" id="GO:0005975">
    <property type="term" value="P:carbohydrate metabolic process"/>
    <property type="evidence" value="ECO:0007669"/>
    <property type="project" value="InterPro"/>
</dbReference>
<dbReference type="Gramene" id="PRQ25426">
    <property type="protein sequence ID" value="PRQ25426"/>
    <property type="gene ID" value="RchiOBHm_Chr6g0283561"/>
</dbReference>
<keyword evidence="6" id="KW-0336">GPI-anchor</keyword>
<comment type="subcellular location">
    <subcellularLocation>
        <location evidence="2">Cell membrane</location>
        <topology evidence="2">Lipid-anchor</topology>
        <topology evidence="2">GPI-anchor</topology>
    </subcellularLocation>
</comment>
<dbReference type="InterPro" id="IPR044965">
    <property type="entry name" value="Glyco_hydro_17_plant"/>
</dbReference>
<evidence type="ECO:0000256" key="16">
    <source>
        <dbReference type="RuleBase" id="RU004335"/>
    </source>
</evidence>
<dbReference type="GO" id="GO:0009506">
    <property type="term" value="C:plasmodesma"/>
    <property type="evidence" value="ECO:0007669"/>
    <property type="project" value="UniProtKB-ARBA"/>
</dbReference>
<dbReference type="InterPro" id="IPR017853">
    <property type="entry name" value="GH"/>
</dbReference>
<protein>
    <recommendedName>
        <fullName evidence="4">glucan endo-1,3-beta-D-glucosidase</fullName>
        <ecNumber evidence="4">3.2.1.39</ecNumber>
    </recommendedName>
    <alternativeName>
        <fullName evidence="14">(1-&gt;3)-beta-glucan endohydrolase</fullName>
    </alternativeName>
    <alternativeName>
        <fullName evidence="15">Beta-1,3-endoglucanase</fullName>
    </alternativeName>
</protein>
<dbReference type="FunFam" id="3.20.20.80:FF:000005">
    <property type="entry name" value="Glucan endo-1,3-beta-glucosidase 14"/>
    <property type="match status" value="1"/>
</dbReference>
<keyword evidence="12" id="KW-0449">Lipoprotein</keyword>
<evidence type="ECO:0000256" key="3">
    <source>
        <dbReference type="ARBA" id="ARBA00008773"/>
    </source>
</evidence>
<evidence type="ECO:0000256" key="7">
    <source>
        <dbReference type="ARBA" id="ARBA00022729"/>
    </source>
</evidence>
<gene>
    <name evidence="20" type="ORF">RchiOBHm_Chr6g0283561</name>
</gene>
<comment type="similarity">
    <text evidence="3 16">Belongs to the glycosyl hydrolase 17 family.</text>
</comment>
<feature type="chain" id="PRO_5015118096" description="glucan endo-1,3-beta-D-glucosidase" evidence="18">
    <location>
        <begin position="23"/>
        <end position="465"/>
    </location>
</feature>
<evidence type="ECO:0000256" key="10">
    <source>
        <dbReference type="ARBA" id="ARBA00023157"/>
    </source>
</evidence>
<dbReference type="EC" id="3.2.1.39" evidence="4"/>
<keyword evidence="7 18" id="KW-0732">Signal</keyword>
<dbReference type="OrthoDB" id="941679at2759"/>
<keyword evidence="13 17" id="KW-0326">Glycosidase</keyword>
<dbReference type="GO" id="GO:0042973">
    <property type="term" value="F:glucan endo-1,3-beta-D-glucosidase activity"/>
    <property type="evidence" value="ECO:0007669"/>
    <property type="project" value="UniProtKB-EC"/>
</dbReference>
<evidence type="ECO:0000256" key="5">
    <source>
        <dbReference type="ARBA" id="ARBA00022475"/>
    </source>
</evidence>
<dbReference type="SUPFAM" id="SSF51445">
    <property type="entry name" value="(Trans)glycosidases"/>
    <property type="match status" value="1"/>
</dbReference>
<evidence type="ECO:0000256" key="14">
    <source>
        <dbReference type="ARBA" id="ARBA00033335"/>
    </source>
</evidence>
<dbReference type="GO" id="GO:0098552">
    <property type="term" value="C:side of membrane"/>
    <property type="evidence" value="ECO:0007669"/>
    <property type="project" value="UniProtKB-KW"/>
</dbReference>
<dbReference type="SMART" id="SM00768">
    <property type="entry name" value="X8"/>
    <property type="match status" value="1"/>
</dbReference>
<evidence type="ECO:0000256" key="11">
    <source>
        <dbReference type="ARBA" id="ARBA00023180"/>
    </source>
</evidence>
<keyword evidence="10" id="KW-1015">Disulfide bond</keyword>
<dbReference type="Gene3D" id="3.20.20.80">
    <property type="entry name" value="Glycosidases"/>
    <property type="match status" value="1"/>
</dbReference>
<dbReference type="FunFam" id="1.20.58.1040:FF:000001">
    <property type="entry name" value="Glucan endo-1,3-beta-glucosidase 4"/>
    <property type="match status" value="1"/>
</dbReference>
<evidence type="ECO:0000256" key="13">
    <source>
        <dbReference type="ARBA" id="ARBA00023295"/>
    </source>
</evidence>
<dbReference type="AlphaFoldDB" id="A0A2P6PU55"/>
<evidence type="ECO:0000256" key="2">
    <source>
        <dbReference type="ARBA" id="ARBA00004609"/>
    </source>
</evidence>
<feature type="signal peptide" evidence="18">
    <location>
        <begin position="1"/>
        <end position="22"/>
    </location>
</feature>
<evidence type="ECO:0000256" key="12">
    <source>
        <dbReference type="ARBA" id="ARBA00023288"/>
    </source>
</evidence>
<sequence length="465" mass="51081">MQLGHVSLLLLILCFFISTSSAEFSAKVGVNYGQLGNNLPSPSESVKLIQTLKAMRVKIYGANHDILEALRNTGLQVSIMVPNELINNISSSQTLANQWVHDNVVPFYPQTLIRYLLVGNEILSWSDKSLWFNLVPAMRKIMHALKIHGITKVKVGTPSAIDVLESQFPPSNGTFRSDISGSVIKPMLKFLSKTKSFFFVDIYTFFPWVSDPINIDLDYALLESTNVTYTDPVSGLTYHDLFDQKVDAFIFAMKRLGYPDIRIWIAETGWPSGGDYDQIGANIHNAATYNRNVIKKFTAKPPVGTPARPGVGLPSFIFALFNENTKGGPSTERNFGLLYPNGSNVYQIDLTGRTPESEFKALPPATNNKPYPGPIWCLAKKGANKTAVAEALSYACSQGNKTCDPIQPGGKCFKPNSLAQHASYAFSAYWAQFRKASGSCNFGGLAVQTIKDPSYGSCKFPGAKL</sequence>
<keyword evidence="11" id="KW-0325">Glycoprotein</keyword>
<evidence type="ECO:0000256" key="9">
    <source>
        <dbReference type="ARBA" id="ARBA00023136"/>
    </source>
</evidence>
<keyword evidence="21" id="KW-1185">Reference proteome</keyword>
<evidence type="ECO:0000256" key="1">
    <source>
        <dbReference type="ARBA" id="ARBA00000382"/>
    </source>
</evidence>
<evidence type="ECO:0000256" key="18">
    <source>
        <dbReference type="SAM" id="SignalP"/>
    </source>
</evidence>
<evidence type="ECO:0000256" key="4">
    <source>
        <dbReference type="ARBA" id="ARBA00012780"/>
    </source>
</evidence>
<proteinExistence type="inferred from homology"/>
<accession>A0A2P6PU55</accession>
<dbReference type="GO" id="GO:0005886">
    <property type="term" value="C:plasma membrane"/>
    <property type="evidence" value="ECO:0007669"/>
    <property type="project" value="UniProtKB-SubCell"/>
</dbReference>
<organism evidence="20 21">
    <name type="scientific">Rosa chinensis</name>
    <name type="common">China rose</name>
    <dbReference type="NCBI Taxonomy" id="74649"/>
    <lineage>
        <taxon>Eukaryota</taxon>
        <taxon>Viridiplantae</taxon>
        <taxon>Streptophyta</taxon>
        <taxon>Embryophyta</taxon>
        <taxon>Tracheophyta</taxon>
        <taxon>Spermatophyta</taxon>
        <taxon>Magnoliopsida</taxon>
        <taxon>eudicotyledons</taxon>
        <taxon>Gunneridae</taxon>
        <taxon>Pentapetalae</taxon>
        <taxon>rosids</taxon>
        <taxon>fabids</taxon>
        <taxon>Rosales</taxon>
        <taxon>Rosaceae</taxon>
        <taxon>Rosoideae</taxon>
        <taxon>Rosoideae incertae sedis</taxon>
        <taxon>Rosa</taxon>
    </lineage>
</organism>
<dbReference type="Pfam" id="PF07983">
    <property type="entry name" value="X8"/>
    <property type="match status" value="1"/>
</dbReference>
<dbReference type="Proteomes" id="UP000238479">
    <property type="component" value="Chromosome 6"/>
</dbReference>
<comment type="caution">
    <text evidence="20">The sequence shown here is derived from an EMBL/GenBank/DDBJ whole genome shotgun (WGS) entry which is preliminary data.</text>
</comment>